<gene>
    <name evidence="8" type="ORF">FNA67_15230</name>
</gene>
<dbReference type="InterPro" id="IPR002549">
    <property type="entry name" value="AI-2E-like"/>
</dbReference>
<dbReference type="Proteomes" id="UP000321062">
    <property type="component" value="Chromosome"/>
</dbReference>
<keyword evidence="5 7" id="KW-0472">Membrane</keyword>
<feature type="transmembrane region" description="Helical" evidence="7">
    <location>
        <begin position="242"/>
        <end position="264"/>
    </location>
</feature>
<feature type="transmembrane region" description="Helical" evidence="7">
    <location>
        <begin position="101"/>
        <end position="123"/>
    </location>
</feature>
<evidence type="ECO:0000256" key="1">
    <source>
        <dbReference type="ARBA" id="ARBA00004141"/>
    </source>
</evidence>
<evidence type="ECO:0000256" key="6">
    <source>
        <dbReference type="SAM" id="MobiDB-lite"/>
    </source>
</evidence>
<feature type="transmembrane region" description="Helical" evidence="7">
    <location>
        <begin position="305"/>
        <end position="326"/>
    </location>
</feature>
<feature type="region of interest" description="Disordered" evidence="6">
    <location>
        <begin position="403"/>
        <end position="451"/>
    </location>
</feature>
<evidence type="ECO:0000256" key="7">
    <source>
        <dbReference type="SAM" id="Phobius"/>
    </source>
</evidence>
<keyword evidence="3 7" id="KW-0812">Transmembrane</keyword>
<feature type="transmembrane region" description="Helical" evidence="7">
    <location>
        <begin position="183"/>
        <end position="205"/>
    </location>
</feature>
<dbReference type="GO" id="GO:0016020">
    <property type="term" value="C:membrane"/>
    <property type="evidence" value="ECO:0007669"/>
    <property type="project" value="UniProtKB-SubCell"/>
</dbReference>
<accession>A0A5B9DQF7</accession>
<feature type="transmembrane region" description="Helical" evidence="7">
    <location>
        <begin position="48"/>
        <end position="65"/>
    </location>
</feature>
<dbReference type="EMBL" id="CP041690">
    <property type="protein sequence ID" value="QEE21457.1"/>
    <property type="molecule type" value="Genomic_DNA"/>
</dbReference>
<dbReference type="OrthoDB" id="9799225at2"/>
<evidence type="ECO:0000256" key="5">
    <source>
        <dbReference type="ARBA" id="ARBA00023136"/>
    </source>
</evidence>
<dbReference type="PANTHER" id="PTHR21716:SF16">
    <property type="entry name" value="BLL1467 PROTEIN"/>
    <property type="match status" value="1"/>
</dbReference>
<feature type="compositionally biased region" description="Low complexity" evidence="6">
    <location>
        <begin position="442"/>
        <end position="451"/>
    </location>
</feature>
<keyword evidence="4 7" id="KW-1133">Transmembrane helix</keyword>
<feature type="transmembrane region" description="Helical" evidence="7">
    <location>
        <begin position="270"/>
        <end position="298"/>
    </location>
</feature>
<comment type="similarity">
    <text evidence="2">Belongs to the autoinducer-2 exporter (AI-2E) (TC 2.A.86) family.</text>
</comment>
<dbReference type="PANTHER" id="PTHR21716">
    <property type="entry name" value="TRANSMEMBRANE PROTEIN"/>
    <property type="match status" value="1"/>
</dbReference>
<feature type="compositionally biased region" description="Basic and acidic residues" evidence="6">
    <location>
        <begin position="403"/>
        <end position="423"/>
    </location>
</feature>
<protein>
    <submittedName>
        <fullName evidence="8">AI-2E family transporter</fullName>
    </submittedName>
</protein>
<feature type="transmembrane region" description="Helical" evidence="7">
    <location>
        <begin position="71"/>
        <end position="89"/>
    </location>
</feature>
<organism evidence="8 9">
    <name type="scientific">Paradevosia tibetensis</name>
    <dbReference type="NCBI Taxonomy" id="1447062"/>
    <lineage>
        <taxon>Bacteria</taxon>
        <taxon>Pseudomonadati</taxon>
        <taxon>Pseudomonadota</taxon>
        <taxon>Alphaproteobacteria</taxon>
        <taxon>Hyphomicrobiales</taxon>
        <taxon>Devosiaceae</taxon>
        <taxon>Paradevosia</taxon>
    </lineage>
</organism>
<dbReference type="GO" id="GO:0055085">
    <property type="term" value="P:transmembrane transport"/>
    <property type="evidence" value="ECO:0007669"/>
    <property type="project" value="TreeGrafter"/>
</dbReference>
<evidence type="ECO:0000256" key="4">
    <source>
        <dbReference type="ARBA" id="ARBA00022989"/>
    </source>
</evidence>
<evidence type="ECO:0000256" key="2">
    <source>
        <dbReference type="ARBA" id="ARBA00009773"/>
    </source>
</evidence>
<dbReference type="AlphaFoldDB" id="A0A5B9DQF7"/>
<keyword evidence="9" id="KW-1185">Reference proteome</keyword>
<feature type="transmembrane region" description="Helical" evidence="7">
    <location>
        <begin position="346"/>
        <end position="368"/>
    </location>
</feature>
<name>A0A5B9DQF7_9HYPH</name>
<reference evidence="8 9" key="1">
    <citation type="journal article" date="2015" name="Int. J. Syst. Evol. Microbiol.">
        <title>Youhaiella tibetensis gen. nov., sp. nov., isolated from subsurface sediment.</title>
        <authorList>
            <person name="Wang Y.X."/>
            <person name="Huang F.Q."/>
            <person name="Nogi Y."/>
            <person name="Pang S.J."/>
            <person name="Wang P.K."/>
            <person name="Lv J."/>
        </authorList>
    </citation>
    <scope>NUCLEOTIDE SEQUENCE [LARGE SCALE GENOMIC DNA]</scope>
    <source>
        <strain evidence="9">fig4</strain>
    </source>
</reference>
<evidence type="ECO:0000256" key="3">
    <source>
        <dbReference type="ARBA" id="ARBA00022692"/>
    </source>
</evidence>
<proteinExistence type="inferred from homology"/>
<evidence type="ECO:0000313" key="8">
    <source>
        <dbReference type="EMBL" id="QEE21457.1"/>
    </source>
</evidence>
<dbReference type="KEGG" id="yti:FNA67_15230"/>
<evidence type="ECO:0000313" key="9">
    <source>
        <dbReference type="Proteomes" id="UP000321062"/>
    </source>
</evidence>
<sequence>MGALERRDALSVVTVWRITALANTGLGQRLPLGTSPQNSQFERILNNAARFGIVLIACVVAFVAIDAAQVLLAPVFIAVTIGLMFGPLADRFERVGVPPGLSAGMVVILFIVLLAMGMTLFAVPLSEWVARIPAIWEKLRGEAMALREPLSAIATLQNQVREIVGGGATMSVTVDSGNPVTDIALQAPALFAQILVFLVSLYFFLATRHQIRAAALSVCVTRRMRWRTAHVFRDVETKVSRFLLSVTVINFCVGVAVTLAMWAAGMPSPVLWGALAALVNYIPYVAQAVMVTVLFVVALGTQQDLVHVLLPVGLYLVISFSEGQVITPQILGRTLTLNPFLVFLSIGFWIWVWGPVGGLVAVPSLLMLTSFLEHVLPRGVDEEAPIPARVRARVVREAAEEIAAKRREEEESERRAEEAKLPEEAPPAEPAPEKPTRRRSKGGSSAAPAAG</sequence>
<comment type="subcellular location">
    <subcellularLocation>
        <location evidence="1">Membrane</location>
        <topology evidence="1">Multi-pass membrane protein</topology>
    </subcellularLocation>
</comment>
<dbReference type="Pfam" id="PF01594">
    <property type="entry name" value="AI-2E_transport"/>
    <property type="match status" value="1"/>
</dbReference>